<feature type="chain" id="PRO_5046002926" description="Chitooligosaccharide deacetylase" evidence="5">
    <location>
        <begin position="23"/>
        <end position="319"/>
    </location>
</feature>
<comment type="similarity">
    <text evidence="2">Belongs to the polysaccharide deacetylase family.</text>
</comment>
<reference evidence="7 8" key="1">
    <citation type="submission" date="2024-05" db="EMBL/GenBank/DDBJ databases">
        <title>Sphingomonas sp. HF-S3 16S ribosomal RNA gene Genome sequencing and assembly.</title>
        <authorList>
            <person name="Lee H."/>
        </authorList>
    </citation>
    <scope>NUCLEOTIDE SEQUENCE [LARGE SCALE GENOMIC DNA]</scope>
    <source>
        <strain evidence="7 8">HF-S3</strain>
    </source>
</reference>
<evidence type="ECO:0000256" key="5">
    <source>
        <dbReference type="SAM" id="SignalP"/>
    </source>
</evidence>
<comment type="caution">
    <text evidence="7">The sequence shown here is derived from an EMBL/GenBank/DDBJ whole genome shotgun (WGS) entry which is preliminary data.</text>
</comment>
<dbReference type="SUPFAM" id="SSF88713">
    <property type="entry name" value="Glycoside hydrolase/deacetylase"/>
    <property type="match status" value="1"/>
</dbReference>
<dbReference type="InterPro" id="IPR050248">
    <property type="entry name" value="Polysacc_deacetylase_ArnD"/>
</dbReference>
<dbReference type="InterPro" id="IPR002509">
    <property type="entry name" value="NODB_dom"/>
</dbReference>
<feature type="signal peptide" evidence="5">
    <location>
        <begin position="1"/>
        <end position="22"/>
    </location>
</feature>
<dbReference type="Pfam" id="PF01522">
    <property type="entry name" value="Polysacc_deac_1"/>
    <property type="match status" value="1"/>
</dbReference>
<organism evidence="7 8">
    <name type="scientific">Sphingomonas rustica</name>
    <dbReference type="NCBI Taxonomy" id="3103142"/>
    <lineage>
        <taxon>Bacteria</taxon>
        <taxon>Pseudomonadati</taxon>
        <taxon>Pseudomonadota</taxon>
        <taxon>Alphaproteobacteria</taxon>
        <taxon>Sphingomonadales</taxon>
        <taxon>Sphingomonadaceae</taxon>
        <taxon>Sphingomonas</taxon>
    </lineage>
</organism>
<feature type="domain" description="NodB homology" evidence="6">
    <location>
        <begin position="29"/>
        <end position="257"/>
    </location>
</feature>
<evidence type="ECO:0000313" key="8">
    <source>
        <dbReference type="Proteomes" id="UP001427805"/>
    </source>
</evidence>
<gene>
    <name evidence="7" type="ORF">TPR58_16790</name>
</gene>
<dbReference type="Proteomes" id="UP001427805">
    <property type="component" value="Unassembled WGS sequence"/>
</dbReference>
<accession>A0ABV0BBA5</accession>
<sequence length="319" mass="34828">MIRPLLGLAAALLAIAPQAVPAQPRGERPSVAITFDDLPMAGAGDVPLAEARAANRAIVRTLRRERVPAIGFVTEQNVTALGDAGRRLVRDWIAAGLELGNHGATHADINRLDIAAIRTEIEAGERTIRPLAERYRRPLRFYRFAYNHVGETEAKRVAIEAALAERGYRLAASTIDTSDYLFNRAYVRAATDPVSRARIIRAYLDHSRVQIRYYQGLSREVLGRAPPAILLLHVNEINAATLDELVALFRAEGFGFVSLAEAQADPAYATSPAVATKFGPMWGYRWARATGVRVDGSKEQEPPAWIATYGETGALPPSP</sequence>
<dbReference type="PROSITE" id="PS51677">
    <property type="entry name" value="NODB"/>
    <property type="match status" value="1"/>
</dbReference>
<evidence type="ECO:0000313" key="7">
    <source>
        <dbReference type="EMBL" id="MEN3748834.1"/>
    </source>
</evidence>
<keyword evidence="5" id="KW-0732">Signal</keyword>
<evidence type="ECO:0000256" key="1">
    <source>
        <dbReference type="ARBA" id="ARBA00003236"/>
    </source>
</evidence>
<protein>
    <recommendedName>
        <fullName evidence="3">Chitooligosaccharide deacetylase</fullName>
    </recommendedName>
    <alternativeName>
        <fullName evidence="4">Nodulation protein B</fullName>
    </alternativeName>
</protein>
<comment type="function">
    <text evidence="1">Is involved in generating a small heat-stable compound (Nod), an acylated oligomer of N-acetylglucosamine, that stimulates mitosis in various plant protoplasts.</text>
</comment>
<proteinExistence type="inferred from homology"/>
<evidence type="ECO:0000256" key="2">
    <source>
        <dbReference type="ARBA" id="ARBA00010973"/>
    </source>
</evidence>
<keyword evidence="8" id="KW-1185">Reference proteome</keyword>
<dbReference type="RefSeq" id="WP_346247871.1">
    <property type="nucleotide sequence ID" value="NZ_JBDIZK010000010.1"/>
</dbReference>
<evidence type="ECO:0000256" key="4">
    <source>
        <dbReference type="ARBA" id="ARBA00032976"/>
    </source>
</evidence>
<evidence type="ECO:0000259" key="6">
    <source>
        <dbReference type="PROSITE" id="PS51677"/>
    </source>
</evidence>
<dbReference type="EMBL" id="JBDIZK010000010">
    <property type="protein sequence ID" value="MEN3748834.1"/>
    <property type="molecule type" value="Genomic_DNA"/>
</dbReference>
<dbReference type="Gene3D" id="3.20.20.370">
    <property type="entry name" value="Glycoside hydrolase/deacetylase"/>
    <property type="match status" value="1"/>
</dbReference>
<name>A0ABV0BBA5_9SPHN</name>
<dbReference type="InterPro" id="IPR011330">
    <property type="entry name" value="Glyco_hydro/deAcase_b/a-brl"/>
</dbReference>
<evidence type="ECO:0000256" key="3">
    <source>
        <dbReference type="ARBA" id="ARBA00020071"/>
    </source>
</evidence>
<dbReference type="PANTHER" id="PTHR10587">
    <property type="entry name" value="GLYCOSYL TRANSFERASE-RELATED"/>
    <property type="match status" value="1"/>
</dbReference>